<comment type="caution">
    <text evidence="11">The sequence shown here is derived from an EMBL/GenBank/DDBJ whole genome shotgun (WGS) entry which is preliminary data.</text>
</comment>
<evidence type="ECO:0000256" key="9">
    <source>
        <dbReference type="SAM" id="Phobius"/>
    </source>
</evidence>
<dbReference type="InterPro" id="IPR004089">
    <property type="entry name" value="MCPsignal_dom"/>
</dbReference>
<keyword evidence="3 9" id="KW-0812">Transmembrane</keyword>
<accession>A0A557QZC6</accession>
<dbReference type="GO" id="GO:0007165">
    <property type="term" value="P:signal transduction"/>
    <property type="evidence" value="ECO:0007669"/>
    <property type="project" value="UniProtKB-KW"/>
</dbReference>
<dbReference type="Gene3D" id="3.30.450.20">
    <property type="entry name" value="PAS domain"/>
    <property type="match status" value="1"/>
</dbReference>
<evidence type="ECO:0000256" key="1">
    <source>
        <dbReference type="ARBA" id="ARBA00004651"/>
    </source>
</evidence>
<evidence type="ECO:0000256" key="3">
    <source>
        <dbReference type="ARBA" id="ARBA00022692"/>
    </source>
</evidence>
<dbReference type="PRINTS" id="PR00260">
    <property type="entry name" value="CHEMTRNSDUCR"/>
</dbReference>
<dbReference type="Gene3D" id="1.10.287.950">
    <property type="entry name" value="Methyl-accepting chemotaxis protein"/>
    <property type="match status" value="1"/>
</dbReference>
<feature type="domain" description="Methyl-accepting transducer" evidence="10">
    <location>
        <begin position="327"/>
        <end position="563"/>
    </location>
</feature>
<dbReference type="RefSeq" id="WP_144308732.1">
    <property type="nucleotide sequence ID" value="NZ_VMNK01000004.1"/>
</dbReference>
<sequence length="599" mass="63827">MSTWQIGSRFRSQAWEKGFCMRDSNVDCRQVWTQVDPLEDVTSLITYAGYVRIDMQIFNRMKLSVRLFVLSLVSLVSLAVVAAGALRSLDELLTAERRSSIERLTESAHATVAYFHGLAEKGQMSMDDAKAQAASAVGAMRYGDGEYFWINDMNQAMVMHAVKPDLNGKDLSALKDANGKLIFKDMVAAVSQKGQGFVDYLWPKPGEDAPQPKISFVKGFAPWNWVIGTGVYVSDLKTIFWSHASSSLILVALGFIVTLGVGWLIGRSILRALGGEPDMLAKVTQRIASGDLSGDVVVPKGDSSSVVFAIHRMQADLKTMIQAVRRQADQIAVSAQAVAQASATVREAAGGQASAAESTAAAVEEIAVSVAHVAANTEESQFNSERTCAAASEGEQQSSVASESIANVSETVVQAAAQIQVLKSRSSEIGTIAQVIREIADQTNLLALNAAIEAARAGEQGRGFAVVADEVRGLAERTGAATSKISEVIVAVQKETNIAVESIEAITPKVQKGSELSAQAASSLRSIQDSARGTMQRVSDVALSMKELSAGADAIAKNMEAITEMAGRSTEATERNADATAVLEGTASELKQLIDRFRT</sequence>
<proteinExistence type="inferred from homology"/>
<evidence type="ECO:0000256" key="7">
    <source>
        <dbReference type="ARBA" id="ARBA00029447"/>
    </source>
</evidence>
<evidence type="ECO:0000313" key="11">
    <source>
        <dbReference type="EMBL" id="TVO58261.1"/>
    </source>
</evidence>
<dbReference type="SMART" id="SM01049">
    <property type="entry name" value="Cache_2"/>
    <property type="match status" value="1"/>
</dbReference>
<dbReference type="GO" id="GO:0005886">
    <property type="term" value="C:plasma membrane"/>
    <property type="evidence" value="ECO:0007669"/>
    <property type="project" value="UniProtKB-SubCell"/>
</dbReference>
<keyword evidence="4 9" id="KW-1133">Transmembrane helix</keyword>
<dbReference type="GO" id="GO:0004888">
    <property type="term" value="F:transmembrane signaling receptor activity"/>
    <property type="evidence" value="ECO:0007669"/>
    <property type="project" value="InterPro"/>
</dbReference>
<dbReference type="Proteomes" id="UP000319502">
    <property type="component" value="Unassembled WGS sequence"/>
</dbReference>
<keyword evidence="6 8" id="KW-0807">Transducer</keyword>
<name>A0A557QZC6_9RHOO</name>
<keyword evidence="12" id="KW-1185">Reference proteome</keyword>
<dbReference type="PANTHER" id="PTHR32089">
    <property type="entry name" value="METHYL-ACCEPTING CHEMOTAXIS PROTEIN MCPB"/>
    <property type="match status" value="1"/>
</dbReference>
<dbReference type="OrthoDB" id="8555762at2"/>
<dbReference type="EMBL" id="VMNK01000004">
    <property type="protein sequence ID" value="TVO58261.1"/>
    <property type="molecule type" value="Genomic_DNA"/>
</dbReference>
<evidence type="ECO:0000256" key="2">
    <source>
        <dbReference type="ARBA" id="ARBA00022475"/>
    </source>
</evidence>
<dbReference type="Pfam" id="PF00015">
    <property type="entry name" value="MCPsignal"/>
    <property type="match status" value="1"/>
</dbReference>
<evidence type="ECO:0000256" key="8">
    <source>
        <dbReference type="PROSITE-ProRule" id="PRU00284"/>
    </source>
</evidence>
<protein>
    <submittedName>
        <fullName evidence="11">Methyl-accepting chemotaxis protein</fullName>
    </submittedName>
</protein>
<dbReference type="SUPFAM" id="SSF58104">
    <property type="entry name" value="Methyl-accepting chemotaxis protein (MCP) signaling domain"/>
    <property type="match status" value="1"/>
</dbReference>
<dbReference type="CDD" id="cd11386">
    <property type="entry name" value="MCP_signal"/>
    <property type="match status" value="1"/>
</dbReference>
<dbReference type="InterPro" id="IPR033480">
    <property type="entry name" value="sCache_2"/>
</dbReference>
<evidence type="ECO:0000256" key="6">
    <source>
        <dbReference type="ARBA" id="ARBA00023224"/>
    </source>
</evidence>
<dbReference type="SMART" id="SM00283">
    <property type="entry name" value="MA"/>
    <property type="match status" value="1"/>
</dbReference>
<dbReference type="AlphaFoldDB" id="A0A557QZC6"/>
<evidence type="ECO:0000256" key="5">
    <source>
        <dbReference type="ARBA" id="ARBA00023136"/>
    </source>
</evidence>
<feature type="transmembrane region" description="Helical" evidence="9">
    <location>
        <begin position="240"/>
        <end position="265"/>
    </location>
</feature>
<dbReference type="InterPro" id="IPR004090">
    <property type="entry name" value="Chemotax_Me-accpt_rcpt"/>
</dbReference>
<keyword evidence="5 9" id="KW-0472">Membrane</keyword>
<reference evidence="11 12" key="1">
    <citation type="submission" date="2019-07" db="EMBL/GenBank/DDBJ databases">
        <title>The pathways for chlorine oxyanion respiration interact through the shared metabolite chlorate.</title>
        <authorList>
            <person name="Barnum T.P."/>
            <person name="Cheng Y."/>
            <person name="Hill K.A."/>
            <person name="Lucas L.N."/>
            <person name="Carlson H.K."/>
            <person name="Coates J.D."/>
        </authorList>
    </citation>
    <scope>NUCLEOTIDE SEQUENCE [LARGE SCALE GENOMIC DNA]</scope>
    <source>
        <strain evidence="11 12">SFB-3</strain>
    </source>
</reference>
<comment type="subcellular location">
    <subcellularLocation>
        <location evidence="1">Cell membrane</location>
        <topology evidence="1">Multi-pass membrane protein</topology>
    </subcellularLocation>
</comment>
<comment type="similarity">
    <text evidence="7">Belongs to the methyl-accepting chemotaxis (MCP) protein family.</text>
</comment>
<evidence type="ECO:0000259" key="10">
    <source>
        <dbReference type="PROSITE" id="PS50111"/>
    </source>
</evidence>
<dbReference type="FunFam" id="1.10.287.950:FF:000001">
    <property type="entry name" value="Methyl-accepting chemotaxis sensory transducer"/>
    <property type="match status" value="1"/>
</dbReference>
<feature type="transmembrane region" description="Helical" evidence="9">
    <location>
        <begin position="65"/>
        <end position="86"/>
    </location>
</feature>
<organism evidence="11 12">
    <name type="scientific">Denitromonas halophila</name>
    <dbReference type="NCBI Taxonomy" id="1629404"/>
    <lineage>
        <taxon>Bacteria</taxon>
        <taxon>Pseudomonadati</taxon>
        <taxon>Pseudomonadota</taxon>
        <taxon>Betaproteobacteria</taxon>
        <taxon>Rhodocyclales</taxon>
        <taxon>Zoogloeaceae</taxon>
        <taxon>Denitromonas</taxon>
    </lineage>
</organism>
<evidence type="ECO:0000313" key="12">
    <source>
        <dbReference type="Proteomes" id="UP000319502"/>
    </source>
</evidence>
<dbReference type="Pfam" id="PF17200">
    <property type="entry name" value="sCache_2"/>
    <property type="match status" value="1"/>
</dbReference>
<evidence type="ECO:0000256" key="4">
    <source>
        <dbReference type="ARBA" id="ARBA00022989"/>
    </source>
</evidence>
<dbReference type="PROSITE" id="PS50111">
    <property type="entry name" value="CHEMOTAXIS_TRANSDUC_2"/>
    <property type="match status" value="1"/>
</dbReference>
<dbReference type="PANTHER" id="PTHR32089:SF119">
    <property type="entry name" value="METHYL-ACCEPTING CHEMOTAXIS PROTEIN CTPL"/>
    <property type="match status" value="1"/>
</dbReference>
<dbReference type="GO" id="GO:0006935">
    <property type="term" value="P:chemotaxis"/>
    <property type="evidence" value="ECO:0007669"/>
    <property type="project" value="InterPro"/>
</dbReference>
<gene>
    <name evidence="11" type="ORF">FHP91_06010</name>
</gene>
<keyword evidence="2" id="KW-1003">Cell membrane</keyword>